<sequence>MLLHLDASARRASSFSRELSALYAESWRASHPDKGYLYRATSASRT</sequence>
<name>A0ABV8GQC9_9ACTN</name>
<organism evidence="1 2">
    <name type="scientific">Nonomuraea purpurea</name>
    <dbReference type="NCBI Taxonomy" id="1849276"/>
    <lineage>
        <taxon>Bacteria</taxon>
        <taxon>Bacillati</taxon>
        <taxon>Actinomycetota</taxon>
        <taxon>Actinomycetes</taxon>
        <taxon>Streptosporangiales</taxon>
        <taxon>Streptosporangiaceae</taxon>
        <taxon>Nonomuraea</taxon>
    </lineage>
</organism>
<accession>A0ABV8GQC9</accession>
<evidence type="ECO:0000313" key="1">
    <source>
        <dbReference type="EMBL" id="MFC4015071.1"/>
    </source>
</evidence>
<keyword evidence="2" id="KW-1185">Reference proteome</keyword>
<dbReference type="EMBL" id="JBHSBI010000040">
    <property type="protein sequence ID" value="MFC4015071.1"/>
    <property type="molecule type" value="Genomic_DNA"/>
</dbReference>
<gene>
    <name evidence="1" type="ORF">ACFOY2_48205</name>
</gene>
<reference evidence="2" key="1">
    <citation type="journal article" date="2019" name="Int. J. Syst. Evol. Microbiol.">
        <title>The Global Catalogue of Microorganisms (GCM) 10K type strain sequencing project: providing services to taxonomists for standard genome sequencing and annotation.</title>
        <authorList>
            <consortium name="The Broad Institute Genomics Platform"/>
            <consortium name="The Broad Institute Genome Sequencing Center for Infectious Disease"/>
            <person name="Wu L."/>
            <person name="Ma J."/>
        </authorList>
    </citation>
    <scope>NUCLEOTIDE SEQUENCE [LARGE SCALE GENOMIC DNA]</scope>
    <source>
        <strain evidence="2">TBRC 1276</strain>
    </source>
</reference>
<comment type="caution">
    <text evidence="1">The sequence shown here is derived from an EMBL/GenBank/DDBJ whole genome shotgun (WGS) entry which is preliminary data.</text>
</comment>
<protein>
    <submittedName>
        <fullName evidence="1">Uncharacterized protein</fullName>
    </submittedName>
</protein>
<proteinExistence type="predicted"/>
<dbReference type="Proteomes" id="UP001595851">
    <property type="component" value="Unassembled WGS sequence"/>
</dbReference>
<evidence type="ECO:0000313" key="2">
    <source>
        <dbReference type="Proteomes" id="UP001595851"/>
    </source>
</evidence>